<keyword evidence="2" id="KW-0288">FMN</keyword>
<dbReference type="Gene3D" id="3.30.450.20">
    <property type="entry name" value="PAS domain"/>
    <property type="match status" value="1"/>
</dbReference>
<keyword evidence="3" id="KW-0157">Chromophore</keyword>
<proteinExistence type="predicted"/>
<sequence length="266" mass="29355">MQKRKISIPMPVSIRQPATETLLPPYLYATDSTNTSNNNCNDNYDNDNKINVQANKKVFDIANIDTSAMEPIGVSKKPRIHNGYLSSDSQQLSLPARLPTPSSFATGCCGIVYSQTGFDILGLLVRVYSRPNPQIDLGPVDFNTSIVLVDALKPDSPVVYVNDQFEILTGYKCSEVLGRNCRFLQAPGGHVTPGSIRTYTDSATVYHMRNKINAGQECQASIVNYRKNGEPFINNITAIPITFNNNSIAYYVGFIRGSDNMIKQAM</sequence>
<evidence type="ECO:0000259" key="4">
    <source>
        <dbReference type="PROSITE" id="PS50112"/>
    </source>
</evidence>
<keyword evidence="6" id="KW-1185">Reference proteome</keyword>
<gene>
    <name evidence="5" type="ORF">AGERDE_LOCUS6527</name>
</gene>
<dbReference type="InterPro" id="IPR000014">
    <property type="entry name" value="PAS"/>
</dbReference>
<dbReference type="GO" id="GO:0005634">
    <property type="term" value="C:nucleus"/>
    <property type="evidence" value="ECO:0007669"/>
    <property type="project" value="TreeGrafter"/>
</dbReference>
<dbReference type="PROSITE" id="PS50112">
    <property type="entry name" value="PAS"/>
    <property type="match status" value="1"/>
</dbReference>
<evidence type="ECO:0000256" key="1">
    <source>
        <dbReference type="ARBA" id="ARBA00022630"/>
    </source>
</evidence>
<organism evidence="5 6">
    <name type="scientific">Ambispora gerdemannii</name>
    <dbReference type="NCBI Taxonomy" id="144530"/>
    <lineage>
        <taxon>Eukaryota</taxon>
        <taxon>Fungi</taxon>
        <taxon>Fungi incertae sedis</taxon>
        <taxon>Mucoromycota</taxon>
        <taxon>Glomeromycotina</taxon>
        <taxon>Glomeromycetes</taxon>
        <taxon>Archaeosporales</taxon>
        <taxon>Ambisporaceae</taxon>
        <taxon>Ambispora</taxon>
    </lineage>
</organism>
<dbReference type="Pfam" id="PF13426">
    <property type="entry name" value="PAS_9"/>
    <property type="match status" value="1"/>
</dbReference>
<dbReference type="OrthoDB" id="447251at2759"/>
<evidence type="ECO:0000256" key="3">
    <source>
        <dbReference type="ARBA" id="ARBA00022991"/>
    </source>
</evidence>
<dbReference type="NCBIfam" id="TIGR00229">
    <property type="entry name" value="sensory_box"/>
    <property type="match status" value="1"/>
</dbReference>
<name>A0A9N9AXB5_9GLOM</name>
<dbReference type="AlphaFoldDB" id="A0A9N9AXB5"/>
<dbReference type="EMBL" id="CAJVPL010001031">
    <property type="protein sequence ID" value="CAG8548163.1"/>
    <property type="molecule type" value="Genomic_DNA"/>
</dbReference>
<dbReference type="PANTHER" id="PTHR47429">
    <property type="entry name" value="PROTEIN TWIN LOV 1"/>
    <property type="match status" value="1"/>
</dbReference>
<dbReference type="CDD" id="cd00130">
    <property type="entry name" value="PAS"/>
    <property type="match status" value="1"/>
</dbReference>
<accession>A0A9N9AXB5</accession>
<comment type="caution">
    <text evidence="5">The sequence shown here is derived from an EMBL/GenBank/DDBJ whole genome shotgun (WGS) entry which is preliminary data.</text>
</comment>
<evidence type="ECO:0000256" key="2">
    <source>
        <dbReference type="ARBA" id="ARBA00022643"/>
    </source>
</evidence>
<dbReference type="Proteomes" id="UP000789831">
    <property type="component" value="Unassembled WGS sequence"/>
</dbReference>
<protein>
    <submittedName>
        <fullName evidence="5">2654_t:CDS:1</fullName>
    </submittedName>
</protein>
<reference evidence="5" key="1">
    <citation type="submission" date="2021-06" db="EMBL/GenBank/DDBJ databases">
        <authorList>
            <person name="Kallberg Y."/>
            <person name="Tangrot J."/>
            <person name="Rosling A."/>
        </authorList>
    </citation>
    <scope>NUCLEOTIDE SEQUENCE</scope>
    <source>
        <strain evidence="5">MT106</strain>
    </source>
</reference>
<evidence type="ECO:0000313" key="5">
    <source>
        <dbReference type="EMBL" id="CAG8548163.1"/>
    </source>
</evidence>
<evidence type="ECO:0000313" key="6">
    <source>
        <dbReference type="Proteomes" id="UP000789831"/>
    </source>
</evidence>
<keyword evidence="1" id="KW-0285">Flavoprotein</keyword>
<feature type="domain" description="PAS" evidence="4">
    <location>
        <begin position="155"/>
        <end position="180"/>
    </location>
</feature>
<dbReference type="InterPro" id="IPR035965">
    <property type="entry name" value="PAS-like_dom_sf"/>
</dbReference>
<dbReference type="PANTHER" id="PTHR47429:SF7">
    <property type="entry name" value="GATA-FACTOR"/>
    <property type="match status" value="1"/>
</dbReference>
<dbReference type="SUPFAM" id="SSF55785">
    <property type="entry name" value="PYP-like sensor domain (PAS domain)"/>
    <property type="match status" value="1"/>
</dbReference>